<name>A0AAW0C439_9AGAR</name>
<organism evidence="2 3">
    <name type="scientific">Favolaschia claudopus</name>
    <dbReference type="NCBI Taxonomy" id="2862362"/>
    <lineage>
        <taxon>Eukaryota</taxon>
        <taxon>Fungi</taxon>
        <taxon>Dikarya</taxon>
        <taxon>Basidiomycota</taxon>
        <taxon>Agaricomycotina</taxon>
        <taxon>Agaricomycetes</taxon>
        <taxon>Agaricomycetidae</taxon>
        <taxon>Agaricales</taxon>
        <taxon>Marasmiineae</taxon>
        <taxon>Mycenaceae</taxon>
        <taxon>Favolaschia</taxon>
    </lineage>
</organism>
<feature type="compositionally biased region" description="Pro residues" evidence="1">
    <location>
        <begin position="31"/>
        <end position="41"/>
    </location>
</feature>
<reference evidence="2 3" key="1">
    <citation type="journal article" date="2024" name="J Genomics">
        <title>Draft genome sequencing and assembly of Favolaschia claudopus CIRM-BRFM 2984 isolated from oak limbs.</title>
        <authorList>
            <person name="Navarro D."/>
            <person name="Drula E."/>
            <person name="Chaduli D."/>
            <person name="Cazenave R."/>
            <person name="Ahrendt S."/>
            <person name="Wang J."/>
            <person name="Lipzen A."/>
            <person name="Daum C."/>
            <person name="Barry K."/>
            <person name="Grigoriev I.V."/>
            <person name="Favel A."/>
            <person name="Rosso M.N."/>
            <person name="Martin F."/>
        </authorList>
    </citation>
    <scope>NUCLEOTIDE SEQUENCE [LARGE SCALE GENOMIC DNA]</scope>
    <source>
        <strain evidence="2 3">CIRM-BRFM 2984</strain>
    </source>
</reference>
<feature type="compositionally biased region" description="Polar residues" evidence="1">
    <location>
        <begin position="67"/>
        <end position="86"/>
    </location>
</feature>
<keyword evidence="3" id="KW-1185">Reference proteome</keyword>
<feature type="region of interest" description="Disordered" evidence="1">
    <location>
        <begin position="1"/>
        <end position="47"/>
    </location>
</feature>
<accession>A0AAW0C439</accession>
<evidence type="ECO:0000313" key="2">
    <source>
        <dbReference type="EMBL" id="KAK7033174.1"/>
    </source>
</evidence>
<feature type="region of interest" description="Disordered" evidence="1">
    <location>
        <begin position="66"/>
        <end position="94"/>
    </location>
</feature>
<sequence>MTLANATAVVVPSPVTPRLTSPSSPEHCTVLPPPSLPPTSAPNPDGALKPLASFFDTFLETARAETQLESNQNASRAKQRRPTIQTPKPMPLSTLKPFLKNSVRSASAQRHRFASTYKPVLSSRDEQYMTQFRVPSSPMALQPTPYQVVLPVTPPTVPARRFETLRNAAANDNTYELDWDVVDSSVEYFCLRNAVCESCLFPPVSLVTGFAVGP</sequence>
<protein>
    <submittedName>
        <fullName evidence="2">Uncharacterized protein</fullName>
    </submittedName>
</protein>
<gene>
    <name evidence="2" type="ORF">R3P38DRAFT_2921179</name>
</gene>
<dbReference type="Proteomes" id="UP001362999">
    <property type="component" value="Unassembled WGS sequence"/>
</dbReference>
<evidence type="ECO:0000256" key="1">
    <source>
        <dbReference type="SAM" id="MobiDB-lite"/>
    </source>
</evidence>
<evidence type="ECO:0000313" key="3">
    <source>
        <dbReference type="Proteomes" id="UP001362999"/>
    </source>
</evidence>
<dbReference type="AlphaFoldDB" id="A0AAW0C439"/>
<feature type="compositionally biased region" description="Low complexity" evidence="1">
    <location>
        <begin position="1"/>
        <end position="17"/>
    </location>
</feature>
<proteinExistence type="predicted"/>
<dbReference type="EMBL" id="JAWWNJ010000023">
    <property type="protein sequence ID" value="KAK7033174.1"/>
    <property type="molecule type" value="Genomic_DNA"/>
</dbReference>
<comment type="caution">
    <text evidence="2">The sequence shown here is derived from an EMBL/GenBank/DDBJ whole genome shotgun (WGS) entry which is preliminary data.</text>
</comment>